<dbReference type="RefSeq" id="WP_336588205.1">
    <property type="nucleotide sequence ID" value="NZ_JBBAXC010000016.1"/>
</dbReference>
<comment type="caution">
    <text evidence="1">The sequence shown here is derived from an EMBL/GenBank/DDBJ whole genome shotgun (WGS) entry which is preliminary data.</text>
</comment>
<sequence>MIGVNKGDVTLVPHSKKWGKLFDKEKNLLYSLIGKHTIEIQHIGSTAISGIYAKPIIDIMIGVQSIADIEMFDQNLLKTHGYFHLQRVRMNGKVVFAKFMDLENLTKTHILHIVEYNGDWWNKHISFRNYLRENSEAAREYEELKLSLALKYPHDERTYTDKKKRFVDEILSKQ</sequence>
<evidence type="ECO:0000313" key="2">
    <source>
        <dbReference type="Proteomes" id="UP001312865"/>
    </source>
</evidence>
<gene>
    <name evidence="1" type="ORF">WAK64_17045</name>
</gene>
<reference evidence="1 2" key="1">
    <citation type="journal article" date="2018" name="J. Microbiol.">
        <title>Bacillus spongiae sp. nov., isolated from sponge of Jeju Island.</title>
        <authorList>
            <person name="Lee G.E."/>
            <person name="Im W.T."/>
            <person name="Park J.S."/>
        </authorList>
    </citation>
    <scope>NUCLEOTIDE SEQUENCE [LARGE SCALE GENOMIC DNA]</scope>
    <source>
        <strain evidence="1 2">135PIL107-10</strain>
    </source>
</reference>
<dbReference type="Gene3D" id="3.30.460.10">
    <property type="entry name" value="Beta Polymerase, domain 2"/>
    <property type="match status" value="1"/>
</dbReference>
<dbReference type="PANTHER" id="PTHR34822:SF1">
    <property type="entry name" value="GRPB FAMILY PROTEIN"/>
    <property type="match status" value="1"/>
</dbReference>
<dbReference type="InterPro" id="IPR007344">
    <property type="entry name" value="GrpB/CoaE"/>
</dbReference>
<dbReference type="Pfam" id="PF04229">
    <property type="entry name" value="GrpB"/>
    <property type="match status" value="1"/>
</dbReference>
<protein>
    <submittedName>
        <fullName evidence="1">GrpB family protein</fullName>
    </submittedName>
</protein>
<dbReference type="InterPro" id="IPR043519">
    <property type="entry name" value="NT_sf"/>
</dbReference>
<dbReference type="SUPFAM" id="SSF81301">
    <property type="entry name" value="Nucleotidyltransferase"/>
    <property type="match status" value="1"/>
</dbReference>
<keyword evidence="2" id="KW-1185">Reference proteome</keyword>
<evidence type="ECO:0000313" key="1">
    <source>
        <dbReference type="EMBL" id="MEI5908756.1"/>
    </source>
</evidence>
<accession>A0ABU8HHW2</accession>
<organism evidence="1 2">
    <name type="scientific">Bacillus spongiae</name>
    <dbReference type="NCBI Taxonomy" id="2683610"/>
    <lineage>
        <taxon>Bacteria</taxon>
        <taxon>Bacillati</taxon>
        <taxon>Bacillota</taxon>
        <taxon>Bacilli</taxon>
        <taxon>Bacillales</taxon>
        <taxon>Bacillaceae</taxon>
        <taxon>Bacillus</taxon>
    </lineage>
</organism>
<dbReference type="EMBL" id="JBBAXC010000016">
    <property type="protein sequence ID" value="MEI5908756.1"/>
    <property type="molecule type" value="Genomic_DNA"/>
</dbReference>
<dbReference type="Proteomes" id="UP001312865">
    <property type="component" value="Unassembled WGS sequence"/>
</dbReference>
<proteinExistence type="predicted"/>
<name>A0ABU8HHW2_9BACI</name>
<dbReference type="PANTHER" id="PTHR34822">
    <property type="entry name" value="GRPB DOMAIN PROTEIN (AFU_ORTHOLOGUE AFUA_1G01530)"/>
    <property type="match status" value="1"/>
</dbReference>